<keyword evidence="2" id="KW-1185">Reference proteome</keyword>
<dbReference type="EMBL" id="DS022246">
    <property type="protein sequence ID" value="EWG42568.1"/>
    <property type="molecule type" value="Genomic_DNA"/>
</dbReference>
<dbReference type="Proteomes" id="UP000009096">
    <property type="component" value="Chromosome 4"/>
</dbReference>
<sequence length="86" mass="9216">MALHSEGPYVGLPSFEQKGLTALVTGTNGISGQHMLRVLAKNPDLALGFLSGTDNIRATLQANNITKVDYVFFFAYKESSGPEGEL</sequence>
<reference evidence="1 2" key="1">
    <citation type="journal article" date="2010" name="Nature">
        <title>Comparative genomics reveals mobile pathogenicity chromosomes in Fusarium.</title>
        <authorList>
            <person name="Ma L.J."/>
            <person name="van der Does H.C."/>
            <person name="Borkovich K.A."/>
            <person name="Coleman J.J."/>
            <person name="Daboussi M.J."/>
            <person name="Di Pietro A."/>
            <person name="Dufresne M."/>
            <person name="Freitag M."/>
            <person name="Grabherr M."/>
            <person name="Henrissat B."/>
            <person name="Houterman P.M."/>
            <person name="Kang S."/>
            <person name="Shim W.B."/>
            <person name="Woloshuk C."/>
            <person name="Xie X."/>
            <person name="Xu J.R."/>
            <person name="Antoniw J."/>
            <person name="Baker S.E."/>
            <person name="Bluhm B.H."/>
            <person name="Breakspear A."/>
            <person name="Brown D.W."/>
            <person name="Butchko R.A."/>
            <person name="Chapman S."/>
            <person name="Coulson R."/>
            <person name="Coutinho P.M."/>
            <person name="Danchin E.G."/>
            <person name="Diener A."/>
            <person name="Gale L.R."/>
            <person name="Gardiner D.M."/>
            <person name="Goff S."/>
            <person name="Hammond-Kosack K.E."/>
            <person name="Hilburn K."/>
            <person name="Hua-Van A."/>
            <person name="Jonkers W."/>
            <person name="Kazan K."/>
            <person name="Kodira C.D."/>
            <person name="Koehrsen M."/>
            <person name="Kumar L."/>
            <person name="Lee Y.H."/>
            <person name="Li L."/>
            <person name="Manners J.M."/>
            <person name="Miranda-Saavedra D."/>
            <person name="Mukherjee M."/>
            <person name="Park G."/>
            <person name="Park J."/>
            <person name="Park S.Y."/>
            <person name="Proctor R.H."/>
            <person name="Regev A."/>
            <person name="Ruiz-Roldan M.C."/>
            <person name="Sain D."/>
            <person name="Sakthikumar S."/>
            <person name="Sykes S."/>
            <person name="Schwartz D.C."/>
            <person name="Turgeon B.G."/>
            <person name="Wapinski I."/>
            <person name="Yoder O."/>
            <person name="Young S."/>
            <person name="Zeng Q."/>
            <person name="Zhou S."/>
            <person name="Galagan J."/>
            <person name="Cuomo C.A."/>
            <person name="Kistler H.C."/>
            <person name="Rep M."/>
        </authorList>
    </citation>
    <scope>NUCLEOTIDE SEQUENCE [LARGE SCALE GENOMIC DNA]</scope>
    <source>
        <strain evidence="2">M3125 / FGSC 7600</strain>
    </source>
</reference>
<dbReference type="KEGG" id="fvr:FVEG_15451"/>
<dbReference type="AlphaFoldDB" id="W7LTN1"/>
<dbReference type="EMBL" id="CM000581">
    <property type="protein sequence ID" value="EWG42568.1"/>
    <property type="molecule type" value="Genomic_DNA"/>
</dbReference>
<evidence type="ECO:0000313" key="1">
    <source>
        <dbReference type="EMBL" id="EWG42568.1"/>
    </source>
</evidence>
<evidence type="ECO:0000313" key="2">
    <source>
        <dbReference type="Proteomes" id="UP000009096"/>
    </source>
</evidence>
<dbReference type="GeneID" id="30072327"/>
<evidence type="ECO:0008006" key="3">
    <source>
        <dbReference type="Google" id="ProtNLM"/>
    </source>
</evidence>
<dbReference type="VEuPathDB" id="FungiDB:FVEG_15451"/>
<name>W7LTN1_GIBM7</name>
<proteinExistence type="predicted"/>
<organism evidence="1 2">
    <name type="scientific">Gibberella moniliformis (strain M3125 / FGSC 7600)</name>
    <name type="common">Maize ear and stalk rot fungus</name>
    <name type="synonym">Fusarium verticillioides</name>
    <dbReference type="NCBI Taxonomy" id="334819"/>
    <lineage>
        <taxon>Eukaryota</taxon>
        <taxon>Fungi</taxon>
        <taxon>Dikarya</taxon>
        <taxon>Ascomycota</taxon>
        <taxon>Pezizomycotina</taxon>
        <taxon>Sordariomycetes</taxon>
        <taxon>Hypocreomycetidae</taxon>
        <taxon>Hypocreales</taxon>
        <taxon>Nectriaceae</taxon>
        <taxon>Fusarium</taxon>
        <taxon>Fusarium fujikuroi species complex</taxon>
    </lineage>
</organism>
<gene>
    <name evidence="1" type="ORF">FVEG_15451</name>
</gene>
<accession>W7LTN1</accession>
<dbReference type="Gene3D" id="3.40.50.720">
    <property type="entry name" value="NAD(P)-binding Rossmann-like Domain"/>
    <property type="match status" value="1"/>
</dbReference>
<protein>
    <recommendedName>
        <fullName evidence="3">NAD-dependent epimerase/dehydratase domain-containing protein</fullName>
    </recommendedName>
</protein>
<dbReference type="RefSeq" id="XP_018748759.1">
    <property type="nucleotide sequence ID" value="XM_018904578.1"/>
</dbReference>